<feature type="domain" description="N-acetyltransferase" evidence="1">
    <location>
        <begin position="6"/>
        <end position="158"/>
    </location>
</feature>
<reference evidence="2 3" key="1">
    <citation type="journal article" date="2019" name="Emerg. Microbes Infect.">
        <title>Comprehensive subspecies identification of 175 nontuberculous mycobacteria species based on 7547 genomic profiles.</title>
        <authorList>
            <person name="Matsumoto Y."/>
            <person name="Kinjo T."/>
            <person name="Motooka D."/>
            <person name="Nabeya D."/>
            <person name="Jung N."/>
            <person name="Uechi K."/>
            <person name="Horii T."/>
            <person name="Iida T."/>
            <person name="Fujita J."/>
            <person name="Nakamura S."/>
        </authorList>
    </citation>
    <scope>NUCLEOTIDE SEQUENCE [LARGE SCALE GENOMIC DNA]</scope>
    <source>
        <strain evidence="2 3">JCM 30395</strain>
    </source>
</reference>
<sequence>MAMASVRVRPMTVDDATHVSSWRYPHRWSVYDLQSSTDILDELDLYWSVTDADGTLIGFFCLESAARVRGMSADPEILDVGVGMDPCLVGQGSGRAFGEVVLDHLGRKYPGHPLRAVIQSWNLRSRRFAASLGFVDVGELASSPCSQQESYRILLKPEAASSQGWVVAQSGAWLFGDRLMLREFLAEDHPAVHAYASDPEVTTFTDWGPNSS</sequence>
<dbReference type="RefSeq" id="WP_197746809.1">
    <property type="nucleotide sequence ID" value="NZ_AP022595.1"/>
</dbReference>
<name>A0A7I7SYP9_9MYCO</name>
<dbReference type="KEGG" id="msar:MSAR_40820"/>
<dbReference type="Gene3D" id="3.40.630.30">
    <property type="match status" value="1"/>
</dbReference>
<protein>
    <recommendedName>
        <fullName evidence="1">N-acetyltransferase domain-containing protein</fullName>
    </recommendedName>
</protein>
<dbReference type="Pfam" id="PF13302">
    <property type="entry name" value="Acetyltransf_3"/>
    <property type="match status" value="1"/>
</dbReference>
<gene>
    <name evidence="2" type="ORF">MSAR_40820</name>
</gene>
<evidence type="ECO:0000313" key="2">
    <source>
        <dbReference type="EMBL" id="BBY60946.1"/>
    </source>
</evidence>
<dbReference type="GO" id="GO:0016747">
    <property type="term" value="F:acyltransferase activity, transferring groups other than amino-acyl groups"/>
    <property type="evidence" value="ECO:0007669"/>
    <property type="project" value="InterPro"/>
</dbReference>
<dbReference type="AlphaFoldDB" id="A0A7I7SYP9"/>
<accession>A0A7I7SYP9</accession>
<keyword evidence="3" id="KW-1185">Reference proteome</keyword>
<dbReference type="EMBL" id="AP022595">
    <property type="protein sequence ID" value="BBY60946.1"/>
    <property type="molecule type" value="Genomic_DNA"/>
</dbReference>
<dbReference type="InterPro" id="IPR000182">
    <property type="entry name" value="GNAT_dom"/>
</dbReference>
<proteinExistence type="predicted"/>
<dbReference type="Proteomes" id="UP000466445">
    <property type="component" value="Chromosome"/>
</dbReference>
<evidence type="ECO:0000259" key="1">
    <source>
        <dbReference type="PROSITE" id="PS51186"/>
    </source>
</evidence>
<dbReference type="InterPro" id="IPR016181">
    <property type="entry name" value="Acyl_CoA_acyltransferase"/>
</dbReference>
<dbReference type="SUPFAM" id="SSF55729">
    <property type="entry name" value="Acyl-CoA N-acyltransferases (Nat)"/>
    <property type="match status" value="2"/>
</dbReference>
<evidence type="ECO:0000313" key="3">
    <source>
        <dbReference type="Proteomes" id="UP000466445"/>
    </source>
</evidence>
<organism evidence="2 3">
    <name type="scientific">Mycolicibacterium sarraceniae</name>
    <dbReference type="NCBI Taxonomy" id="1534348"/>
    <lineage>
        <taxon>Bacteria</taxon>
        <taxon>Bacillati</taxon>
        <taxon>Actinomycetota</taxon>
        <taxon>Actinomycetes</taxon>
        <taxon>Mycobacteriales</taxon>
        <taxon>Mycobacteriaceae</taxon>
        <taxon>Mycolicibacterium</taxon>
    </lineage>
</organism>
<dbReference type="PROSITE" id="PS51186">
    <property type="entry name" value="GNAT"/>
    <property type="match status" value="1"/>
</dbReference>